<dbReference type="Proteomes" id="UP000036851">
    <property type="component" value="Unassembled WGS sequence"/>
</dbReference>
<dbReference type="Proteomes" id="UP000037088">
    <property type="component" value="Unassembled WGS sequence"/>
</dbReference>
<organism evidence="1 4">
    <name type="scientific">Winslowiella iniecta</name>
    <dbReference type="NCBI Taxonomy" id="1560201"/>
    <lineage>
        <taxon>Bacteria</taxon>
        <taxon>Pseudomonadati</taxon>
        <taxon>Pseudomonadota</taxon>
        <taxon>Gammaproteobacteria</taxon>
        <taxon>Enterobacterales</taxon>
        <taxon>Erwiniaceae</taxon>
        <taxon>Winslowiella</taxon>
    </lineage>
</organism>
<comment type="caution">
    <text evidence="1">The sequence shown here is derived from an EMBL/GenBank/DDBJ whole genome shotgun (WGS) entry which is preliminary data.</text>
</comment>
<reference evidence="3 4" key="1">
    <citation type="journal article" date="2015" name="Int. J. Syst. Evol. Microbiol.">
        <title>Erwinia iniecta sp. nov., isolated from Russian wheat aphids (Diuraphis noxia).</title>
        <authorList>
            <person name="Campillo T."/>
            <person name="Luna E."/>
            <person name="Portier P."/>
            <person name="Fischer-Le Saux M."/>
            <person name="Lapitan N."/>
            <person name="Tisserat N.A."/>
            <person name="Leach J.E."/>
        </authorList>
    </citation>
    <scope>NUCLEOTIDE SEQUENCE [LARGE SCALE GENOMIC DNA]</scope>
    <source>
        <strain evidence="1 4">B120</strain>
        <strain evidence="2 3">B149</strain>
    </source>
</reference>
<dbReference type="RefSeq" id="WP_052899767.1">
    <property type="nucleotide sequence ID" value="NZ_JRXE01000016.1"/>
</dbReference>
<dbReference type="OrthoDB" id="6636874at2"/>
<dbReference type="EMBL" id="JRXF01000014">
    <property type="protein sequence ID" value="KOC93397.1"/>
    <property type="molecule type" value="Genomic_DNA"/>
</dbReference>
<gene>
    <name evidence="1" type="ORF">NG42_12480</name>
    <name evidence="2" type="ORF">NG43_10145</name>
</gene>
<evidence type="ECO:0000313" key="2">
    <source>
        <dbReference type="EMBL" id="KOC93397.1"/>
    </source>
</evidence>
<dbReference type="STRING" id="1560201.NG42_12480"/>
<sequence length="74" mass="8373">MEMQHFIFFVKGKTVVPQSLDEAEAGEIIRSVLLQQFNISRLHIIARNNKEALDKFALISETAADDVLKEVVLC</sequence>
<evidence type="ECO:0000313" key="1">
    <source>
        <dbReference type="EMBL" id="KOC89379.1"/>
    </source>
</evidence>
<keyword evidence="4" id="KW-1185">Reference proteome</keyword>
<evidence type="ECO:0000313" key="4">
    <source>
        <dbReference type="Proteomes" id="UP000037088"/>
    </source>
</evidence>
<accession>A0A0L7T1T7</accession>
<dbReference type="AlphaFoldDB" id="A0A0L7T1T7"/>
<evidence type="ECO:0000313" key="3">
    <source>
        <dbReference type="Proteomes" id="UP000036851"/>
    </source>
</evidence>
<proteinExistence type="predicted"/>
<name>A0A0L7T1T7_9GAMM</name>
<dbReference type="EMBL" id="JRXE01000016">
    <property type="protein sequence ID" value="KOC89379.1"/>
    <property type="molecule type" value="Genomic_DNA"/>
</dbReference>
<protein>
    <submittedName>
        <fullName evidence="1">Uncharacterized protein</fullName>
    </submittedName>
</protein>
<dbReference type="PATRIC" id="fig|1560201.3.peg.2664"/>